<proteinExistence type="inferred from homology"/>
<evidence type="ECO:0000313" key="7">
    <source>
        <dbReference type="Proteomes" id="UP000481252"/>
    </source>
</evidence>
<gene>
    <name evidence="6" type="ORF">G6N74_11130</name>
</gene>
<dbReference type="EMBL" id="JAAKZG010000004">
    <property type="protein sequence ID" value="NGN41623.1"/>
    <property type="molecule type" value="Genomic_DNA"/>
</dbReference>
<evidence type="ECO:0000256" key="4">
    <source>
        <dbReference type="ARBA" id="ARBA00023163"/>
    </source>
</evidence>
<organism evidence="6 7">
    <name type="scientific">Mesorhizobium zhangyense</name>
    <dbReference type="NCBI Taxonomy" id="1776730"/>
    <lineage>
        <taxon>Bacteria</taxon>
        <taxon>Pseudomonadati</taxon>
        <taxon>Pseudomonadota</taxon>
        <taxon>Alphaproteobacteria</taxon>
        <taxon>Hyphomicrobiales</taxon>
        <taxon>Phyllobacteriaceae</taxon>
        <taxon>Mesorhizobium</taxon>
    </lineage>
</organism>
<dbReference type="Gene3D" id="3.40.190.290">
    <property type="match status" value="1"/>
</dbReference>
<accession>A0A7C9V7C0</accession>
<dbReference type="Gene3D" id="1.10.10.10">
    <property type="entry name" value="Winged helix-like DNA-binding domain superfamily/Winged helix DNA-binding domain"/>
    <property type="match status" value="1"/>
</dbReference>
<keyword evidence="7" id="KW-1185">Reference proteome</keyword>
<dbReference type="InterPro" id="IPR005119">
    <property type="entry name" value="LysR_subst-bd"/>
</dbReference>
<keyword evidence="3" id="KW-0238">DNA-binding</keyword>
<protein>
    <submittedName>
        <fullName evidence="6">LysR family transcriptional regulator</fullName>
    </submittedName>
</protein>
<keyword evidence="2" id="KW-0805">Transcription regulation</keyword>
<evidence type="ECO:0000256" key="1">
    <source>
        <dbReference type="ARBA" id="ARBA00009437"/>
    </source>
</evidence>
<evidence type="ECO:0000259" key="5">
    <source>
        <dbReference type="PROSITE" id="PS50931"/>
    </source>
</evidence>
<dbReference type="Pfam" id="PF00126">
    <property type="entry name" value="HTH_1"/>
    <property type="match status" value="1"/>
</dbReference>
<evidence type="ECO:0000256" key="2">
    <source>
        <dbReference type="ARBA" id="ARBA00023015"/>
    </source>
</evidence>
<dbReference type="PANTHER" id="PTHR30427:SF1">
    <property type="entry name" value="TRANSCRIPTIONAL ACTIVATOR PROTEIN LYSR"/>
    <property type="match status" value="1"/>
</dbReference>
<dbReference type="PRINTS" id="PR00039">
    <property type="entry name" value="HTHLYSR"/>
</dbReference>
<dbReference type="GO" id="GO:0010628">
    <property type="term" value="P:positive regulation of gene expression"/>
    <property type="evidence" value="ECO:0007669"/>
    <property type="project" value="TreeGrafter"/>
</dbReference>
<dbReference type="InterPro" id="IPR036388">
    <property type="entry name" value="WH-like_DNA-bd_sf"/>
</dbReference>
<sequence>MRINPRQVEAFRNVMLAGGITSAAELMNITQPAVSRLIRDFEYAVKLKLFEREGSRFAPRDEAVKLYREVERLYLGLDQIGRAADDIKTAKGSFLRIGSVPALSPLCANEILPDLTSEMPDISIVFDTESTNHITDMIASHQYDVGFVFGGAERKGPPGELLAKTTAVAVLSPDHRLARNEAISVKDMADCRAIIPGRKTPLRISFEQIAGRNAVTFKSPIETSIANCCALAAKGMGVGIVDEISALSFGGELTILPFKPDIVVSYLAIRPPQAPKSRVVEMFTERLKEAVLKTLGATNAGRRDSSPAAAKQ</sequence>
<evidence type="ECO:0000256" key="3">
    <source>
        <dbReference type="ARBA" id="ARBA00023125"/>
    </source>
</evidence>
<dbReference type="GO" id="GO:0003700">
    <property type="term" value="F:DNA-binding transcription factor activity"/>
    <property type="evidence" value="ECO:0007669"/>
    <property type="project" value="InterPro"/>
</dbReference>
<dbReference type="InterPro" id="IPR000847">
    <property type="entry name" value="LysR_HTH_N"/>
</dbReference>
<dbReference type="AlphaFoldDB" id="A0A7C9V7C0"/>
<feature type="domain" description="HTH lysR-type" evidence="5">
    <location>
        <begin position="3"/>
        <end position="60"/>
    </location>
</feature>
<dbReference type="GO" id="GO:0043565">
    <property type="term" value="F:sequence-specific DNA binding"/>
    <property type="evidence" value="ECO:0007669"/>
    <property type="project" value="TreeGrafter"/>
</dbReference>
<comment type="caution">
    <text evidence="6">The sequence shown here is derived from an EMBL/GenBank/DDBJ whole genome shotgun (WGS) entry which is preliminary data.</text>
</comment>
<dbReference type="Proteomes" id="UP000481252">
    <property type="component" value="Unassembled WGS sequence"/>
</dbReference>
<dbReference type="SUPFAM" id="SSF46785">
    <property type="entry name" value="Winged helix' DNA-binding domain"/>
    <property type="match status" value="1"/>
</dbReference>
<dbReference type="InterPro" id="IPR036390">
    <property type="entry name" value="WH_DNA-bd_sf"/>
</dbReference>
<reference evidence="6 7" key="1">
    <citation type="submission" date="2020-02" db="EMBL/GenBank/DDBJ databases">
        <title>Genome sequence of the type strain CGMCC 1.15528 of Mesorhizobium zhangyense.</title>
        <authorList>
            <person name="Gao J."/>
            <person name="Sun J."/>
        </authorList>
    </citation>
    <scope>NUCLEOTIDE SEQUENCE [LARGE SCALE GENOMIC DNA]</scope>
    <source>
        <strain evidence="6 7">CGMCC 1.15528</strain>
    </source>
</reference>
<evidence type="ECO:0000313" key="6">
    <source>
        <dbReference type="EMBL" id="NGN41623.1"/>
    </source>
</evidence>
<dbReference type="RefSeq" id="WP_165117240.1">
    <property type="nucleotide sequence ID" value="NZ_JAAKZG010000004.1"/>
</dbReference>
<dbReference type="Pfam" id="PF03466">
    <property type="entry name" value="LysR_substrate"/>
    <property type="match status" value="1"/>
</dbReference>
<comment type="similarity">
    <text evidence="1">Belongs to the LysR transcriptional regulatory family.</text>
</comment>
<name>A0A7C9V7C0_9HYPH</name>
<keyword evidence="4" id="KW-0804">Transcription</keyword>
<dbReference type="PANTHER" id="PTHR30427">
    <property type="entry name" value="TRANSCRIPTIONAL ACTIVATOR PROTEIN LYSR"/>
    <property type="match status" value="1"/>
</dbReference>
<dbReference type="PROSITE" id="PS50931">
    <property type="entry name" value="HTH_LYSR"/>
    <property type="match status" value="1"/>
</dbReference>
<dbReference type="SUPFAM" id="SSF53850">
    <property type="entry name" value="Periplasmic binding protein-like II"/>
    <property type="match status" value="1"/>
</dbReference>